<dbReference type="InterPro" id="IPR016195">
    <property type="entry name" value="Pol/histidinol_Pase-like"/>
</dbReference>
<reference evidence="5" key="1">
    <citation type="journal article" date="2020" name="Stud. Mycol.">
        <title>101 Dothideomycetes genomes: a test case for predicting lifestyles and emergence of pathogens.</title>
        <authorList>
            <person name="Haridas S."/>
            <person name="Albert R."/>
            <person name="Binder M."/>
            <person name="Bloem J."/>
            <person name="Labutti K."/>
            <person name="Salamov A."/>
            <person name="Andreopoulos B."/>
            <person name="Baker S."/>
            <person name="Barry K."/>
            <person name="Bills G."/>
            <person name="Bluhm B."/>
            <person name="Cannon C."/>
            <person name="Castanera R."/>
            <person name="Culley D."/>
            <person name="Daum C."/>
            <person name="Ezra D."/>
            <person name="Gonzalez J."/>
            <person name="Henrissat B."/>
            <person name="Kuo A."/>
            <person name="Liang C."/>
            <person name="Lipzen A."/>
            <person name="Lutzoni F."/>
            <person name="Magnuson J."/>
            <person name="Mondo S."/>
            <person name="Nolan M."/>
            <person name="Ohm R."/>
            <person name="Pangilinan J."/>
            <person name="Park H.-J."/>
            <person name="Ramirez L."/>
            <person name="Alfaro M."/>
            <person name="Sun H."/>
            <person name="Tritt A."/>
            <person name="Yoshinaga Y."/>
            <person name="Zwiers L.-H."/>
            <person name="Turgeon B."/>
            <person name="Goodwin S."/>
            <person name="Spatafora J."/>
            <person name="Crous P."/>
            <person name="Grigoriev I."/>
        </authorList>
    </citation>
    <scope>NUCLEOTIDE SEQUENCE</scope>
    <source>
        <strain evidence="5">CBS 116435</strain>
    </source>
</reference>
<keyword evidence="6" id="KW-1185">Reference proteome</keyword>
<proteinExistence type="inferred from homology"/>
<evidence type="ECO:0000256" key="1">
    <source>
        <dbReference type="ARBA" id="ARBA00004123"/>
    </source>
</evidence>
<dbReference type="Gene3D" id="3.20.20.140">
    <property type="entry name" value="Metal-dependent hydrolases"/>
    <property type="match status" value="1"/>
</dbReference>
<dbReference type="GO" id="GO:0005655">
    <property type="term" value="C:nucleolar ribonuclease P complex"/>
    <property type="evidence" value="ECO:0007669"/>
    <property type="project" value="TreeGrafter"/>
</dbReference>
<dbReference type="EMBL" id="MU003777">
    <property type="protein sequence ID" value="KAF2723209.1"/>
    <property type="molecule type" value="Genomic_DNA"/>
</dbReference>
<dbReference type="PANTHER" id="PTHR13031">
    <property type="entry name" value="RIBONUCLEASE P SUBUNIT P30"/>
    <property type="match status" value="1"/>
</dbReference>
<comment type="caution">
    <text evidence="5">The sequence shown here is derived from an EMBL/GenBank/DDBJ whole genome shotgun (WGS) entry which is preliminary data.</text>
</comment>
<dbReference type="Proteomes" id="UP000799441">
    <property type="component" value="Unassembled WGS sequence"/>
</dbReference>
<feature type="compositionally biased region" description="Polar residues" evidence="4">
    <location>
        <begin position="254"/>
        <end position="264"/>
    </location>
</feature>
<comment type="similarity">
    <text evidence="2">Belongs to the eukaryotic/archaeal RNase P protein component 3 family.</text>
</comment>
<evidence type="ECO:0000313" key="6">
    <source>
        <dbReference type="Proteomes" id="UP000799441"/>
    </source>
</evidence>
<dbReference type="SUPFAM" id="SSF89550">
    <property type="entry name" value="PHP domain-like"/>
    <property type="match status" value="1"/>
</dbReference>
<evidence type="ECO:0000256" key="4">
    <source>
        <dbReference type="SAM" id="MobiDB-lite"/>
    </source>
</evidence>
<organism evidence="5 6">
    <name type="scientific">Polychaeton citri CBS 116435</name>
    <dbReference type="NCBI Taxonomy" id="1314669"/>
    <lineage>
        <taxon>Eukaryota</taxon>
        <taxon>Fungi</taxon>
        <taxon>Dikarya</taxon>
        <taxon>Ascomycota</taxon>
        <taxon>Pezizomycotina</taxon>
        <taxon>Dothideomycetes</taxon>
        <taxon>Dothideomycetidae</taxon>
        <taxon>Capnodiales</taxon>
        <taxon>Capnodiaceae</taxon>
        <taxon>Polychaeton</taxon>
    </lineage>
</organism>
<comment type="subcellular location">
    <subcellularLocation>
        <location evidence="1">Nucleus</location>
    </subcellularLocation>
</comment>
<sequence length="324" mass="35576">MFYDLNIPYIPNDAGLVRTLNFSHEVGFNVVALNHTITGNLPTDLTSIIPDTSSIGGIPSGLNVRRRVTLVLTEPLQNARLGELARNYDMLALRPTDEKTLQLACGSYDCDIISLDLTRRFPFPFKFKTFGEAISAGKRIELCYSQGIMGDSQARRNLISNATQIIRATRARGLIMSSEAKSAIGVRGPWDVVNLAAVWGLGQERGFEGITKETRNLVANSQLKRSGFRGVIDIVYGGEKPVREGQQIDGKSVQGKTKQQTPNGQKRKAEDPAIHDVDDIATEEKPLSNREKKRRAKKAKLAPIEGDVARNVTSRTEGNSSNPS</sequence>
<dbReference type="InterPro" id="IPR002738">
    <property type="entry name" value="RNase_P_p30"/>
</dbReference>
<feature type="compositionally biased region" description="Basic and acidic residues" evidence="4">
    <location>
        <begin position="267"/>
        <end position="290"/>
    </location>
</feature>
<dbReference type="PANTHER" id="PTHR13031:SF0">
    <property type="entry name" value="RIBONUCLEASE P PROTEIN SUBUNIT P30"/>
    <property type="match status" value="1"/>
</dbReference>
<evidence type="ECO:0000256" key="3">
    <source>
        <dbReference type="ARBA" id="ARBA00022694"/>
    </source>
</evidence>
<dbReference type="Pfam" id="PF01876">
    <property type="entry name" value="RNase_P_p30"/>
    <property type="match status" value="1"/>
</dbReference>
<feature type="compositionally biased region" description="Basic residues" evidence="4">
    <location>
        <begin position="291"/>
        <end position="300"/>
    </location>
</feature>
<dbReference type="OrthoDB" id="17948at2759"/>
<keyword evidence="3" id="KW-0819">tRNA processing</keyword>
<feature type="compositionally biased region" description="Polar residues" evidence="4">
    <location>
        <begin position="311"/>
        <end position="324"/>
    </location>
</feature>
<dbReference type="AlphaFoldDB" id="A0A9P4UQT8"/>
<evidence type="ECO:0000256" key="2">
    <source>
        <dbReference type="ARBA" id="ARBA00007331"/>
    </source>
</evidence>
<gene>
    <name evidence="5" type="ORF">K431DRAFT_264619</name>
</gene>
<protein>
    <submittedName>
        <fullName evidence="5">PHP domain-like protein</fullName>
    </submittedName>
</protein>
<feature type="region of interest" description="Disordered" evidence="4">
    <location>
        <begin position="243"/>
        <end position="324"/>
    </location>
</feature>
<evidence type="ECO:0000313" key="5">
    <source>
        <dbReference type="EMBL" id="KAF2723209.1"/>
    </source>
</evidence>
<name>A0A9P4UQT8_9PEZI</name>
<accession>A0A9P4UQT8</accession>
<dbReference type="GO" id="GO:0008033">
    <property type="term" value="P:tRNA processing"/>
    <property type="evidence" value="ECO:0007669"/>
    <property type="project" value="UniProtKB-KW"/>
</dbReference>
<dbReference type="GO" id="GO:0003723">
    <property type="term" value="F:RNA binding"/>
    <property type="evidence" value="ECO:0007669"/>
    <property type="project" value="TreeGrafter"/>
</dbReference>